<keyword evidence="3 10" id="KW-0808">Transferase</keyword>
<proteinExistence type="inferred from homology"/>
<dbReference type="GO" id="GO:0046872">
    <property type="term" value="F:metal ion binding"/>
    <property type="evidence" value="ECO:0007669"/>
    <property type="project" value="UniProtKB-KW"/>
</dbReference>
<comment type="catalytic activity">
    <reaction evidence="8">
        <text>(sulfur carrier)-H + L-cysteine = (sulfur carrier)-SH + L-alanine</text>
        <dbReference type="Rhea" id="RHEA:43892"/>
        <dbReference type="Rhea" id="RHEA-COMP:14737"/>
        <dbReference type="Rhea" id="RHEA-COMP:14739"/>
        <dbReference type="ChEBI" id="CHEBI:29917"/>
        <dbReference type="ChEBI" id="CHEBI:35235"/>
        <dbReference type="ChEBI" id="CHEBI:57972"/>
        <dbReference type="ChEBI" id="CHEBI:64428"/>
        <dbReference type="EC" id="2.8.1.7"/>
    </reaction>
</comment>
<dbReference type="InterPro" id="IPR015424">
    <property type="entry name" value="PyrdxlP-dep_Trfase"/>
</dbReference>
<dbReference type="GO" id="GO:0031071">
    <property type="term" value="F:cysteine desulfurase activity"/>
    <property type="evidence" value="ECO:0007669"/>
    <property type="project" value="UniProtKB-EC"/>
</dbReference>
<evidence type="ECO:0000313" key="10">
    <source>
        <dbReference type="EMBL" id="ALC05467.1"/>
    </source>
</evidence>
<sequence>MLYLDNAATAPLRREALEAMWPYLTAAFGNPSSPHEIGKAAAAGLDDARHRIASCLNVRASQITFTSGGTEANNLAIKGACLARPRGRHIITTPIEHDSVLETVDYLHRFHDFEVTMLEPDRFGRISPQSLKEATREETTLVSIGYANNEVGTVQPITELRAATAAPFHTDAVQAVHLPFNLGVDAFSLSGHKFGAPKGIGVLWSKLPLEPVLHGGGQENGRRSGTHNVAGAVACATALELARTENYPDLNGFIASVLEIPGAHLTGHPTERLAGHASFLFDGIGSETVLIELERRGVVCSPGSACGSGEVSHVLLALGVLEDDARTAVRCTFSTTHSHEDVLRAAEAIKEAVATVRG</sequence>
<evidence type="ECO:0000256" key="2">
    <source>
        <dbReference type="ARBA" id="ARBA00006490"/>
    </source>
</evidence>
<keyword evidence="7" id="KW-0411">Iron-sulfur</keyword>
<keyword evidence="11" id="KW-1185">Reference proteome</keyword>
<keyword evidence="6" id="KW-0408">Iron</keyword>
<dbReference type="KEGG" id="cdx:CDES_05150"/>
<dbReference type="InterPro" id="IPR015421">
    <property type="entry name" value="PyrdxlP-dep_Trfase_major"/>
</dbReference>
<gene>
    <name evidence="10" type="primary">iscS</name>
    <name evidence="10" type="ORF">CDES_05150</name>
</gene>
<dbReference type="EC" id="2.8.1.7" evidence="10"/>
<dbReference type="PATRIC" id="fig|931089.4.peg.1048"/>
<evidence type="ECO:0000259" key="9">
    <source>
        <dbReference type="Pfam" id="PF00266"/>
    </source>
</evidence>
<evidence type="ECO:0000256" key="5">
    <source>
        <dbReference type="ARBA" id="ARBA00022898"/>
    </source>
</evidence>
<dbReference type="EMBL" id="CP009220">
    <property type="protein sequence ID" value="ALC05467.1"/>
    <property type="molecule type" value="Genomic_DNA"/>
</dbReference>
<dbReference type="InterPro" id="IPR016454">
    <property type="entry name" value="Cysteine_dSase"/>
</dbReference>
<protein>
    <submittedName>
        <fullName evidence="10">Cysteine desulfurase</fullName>
        <ecNumber evidence="10">2.8.1.7</ecNumber>
    </submittedName>
</protein>
<dbReference type="OrthoDB" id="9808002at2"/>
<organism evidence="10 11">
    <name type="scientific">Corynebacterium deserti GIMN1.010</name>
    <dbReference type="NCBI Taxonomy" id="931089"/>
    <lineage>
        <taxon>Bacteria</taxon>
        <taxon>Bacillati</taxon>
        <taxon>Actinomycetota</taxon>
        <taxon>Actinomycetes</taxon>
        <taxon>Mycobacteriales</taxon>
        <taxon>Corynebacteriaceae</taxon>
        <taxon>Corynebacterium</taxon>
    </lineage>
</organism>
<dbReference type="InterPro" id="IPR000192">
    <property type="entry name" value="Aminotrans_V_dom"/>
</dbReference>
<evidence type="ECO:0000256" key="3">
    <source>
        <dbReference type="ARBA" id="ARBA00022679"/>
    </source>
</evidence>
<accession>A0A0M4CP86</accession>
<dbReference type="GO" id="GO:0051536">
    <property type="term" value="F:iron-sulfur cluster binding"/>
    <property type="evidence" value="ECO:0007669"/>
    <property type="project" value="UniProtKB-KW"/>
</dbReference>
<dbReference type="AlphaFoldDB" id="A0A0M4CP86"/>
<dbReference type="Gene3D" id="1.10.260.50">
    <property type="match status" value="1"/>
</dbReference>
<dbReference type="SUPFAM" id="SSF53383">
    <property type="entry name" value="PLP-dependent transferases"/>
    <property type="match status" value="1"/>
</dbReference>
<evidence type="ECO:0000256" key="6">
    <source>
        <dbReference type="ARBA" id="ARBA00023004"/>
    </source>
</evidence>
<dbReference type="Pfam" id="PF00266">
    <property type="entry name" value="Aminotran_5"/>
    <property type="match status" value="1"/>
</dbReference>
<name>A0A0M4CP86_9CORY</name>
<evidence type="ECO:0000256" key="7">
    <source>
        <dbReference type="ARBA" id="ARBA00023014"/>
    </source>
</evidence>
<evidence type="ECO:0000256" key="1">
    <source>
        <dbReference type="ARBA" id="ARBA00001933"/>
    </source>
</evidence>
<keyword evidence="5" id="KW-0663">Pyridoxal phosphate</keyword>
<dbReference type="InterPro" id="IPR015422">
    <property type="entry name" value="PyrdxlP-dep_Trfase_small"/>
</dbReference>
<dbReference type="RefSeq" id="WP_053544535.1">
    <property type="nucleotide sequence ID" value="NZ_CP009220.1"/>
</dbReference>
<dbReference type="Proteomes" id="UP000068067">
    <property type="component" value="Chromosome"/>
</dbReference>
<keyword evidence="4" id="KW-0479">Metal-binding</keyword>
<dbReference type="STRING" id="931089.CDES_05150"/>
<feature type="domain" description="Aminotransferase class V" evidence="9">
    <location>
        <begin position="3"/>
        <end position="342"/>
    </location>
</feature>
<reference evidence="10 11" key="1">
    <citation type="submission" date="2014-08" db="EMBL/GenBank/DDBJ databases">
        <title>Complete genome sequence of Corynebacterium deserti GIMN1.010 (=DSM 45689), isolated from desert sand in western China.</title>
        <authorList>
            <person name="Ruckert C."/>
            <person name="Albersmeier A."/>
            <person name="Kalinowski J."/>
        </authorList>
    </citation>
    <scope>NUCLEOTIDE SEQUENCE [LARGE SCALE GENOMIC DNA]</scope>
    <source>
        <strain evidence="10 11">GIMN1.010</strain>
    </source>
</reference>
<evidence type="ECO:0000313" key="11">
    <source>
        <dbReference type="Proteomes" id="UP000068067"/>
    </source>
</evidence>
<dbReference type="PIRSF" id="PIRSF005572">
    <property type="entry name" value="NifS"/>
    <property type="match status" value="1"/>
</dbReference>
<dbReference type="Gene3D" id="3.40.640.10">
    <property type="entry name" value="Type I PLP-dependent aspartate aminotransferase-like (Major domain)"/>
    <property type="match status" value="1"/>
</dbReference>
<evidence type="ECO:0000256" key="4">
    <source>
        <dbReference type="ARBA" id="ARBA00022723"/>
    </source>
</evidence>
<dbReference type="PANTHER" id="PTHR11601">
    <property type="entry name" value="CYSTEINE DESULFURYLASE FAMILY MEMBER"/>
    <property type="match status" value="1"/>
</dbReference>
<dbReference type="PANTHER" id="PTHR11601:SF34">
    <property type="entry name" value="CYSTEINE DESULFURASE"/>
    <property type="match status" value="1"/>
</dbReference>
<evidence type="ECO:0000256" key="8">
    <source>
        <dbReference type="ARBA" id="ARBA00050776"/>
    </source>
</evidence>
<dbReference type="Gene3D" id="3.90.1150.10">
    <property type="entry name" value="Aspartate Aminotransferase, domain 1"/>
    <property type="match status" value="1"/>
</dbReference>
<comment type="cofactor">
    <cofactor evidence="1">
        <name>pyridoxal 5'-phosphate</name>
        <dbReference type="ChEBI" id="CHEBI:597326"/>
    </cofactor>
</comment>
<comment type="similarity">
    <text evidence="2">Belongs to the class-V pyridoxal-phosphate-dependent aminotransferase family. NifS/IscS subfamily.</text>
</comment>